<evidence type="ECO:0000256" key="1">
    <source>
        <dbReference type="ARBA" id="ARBA00006464"/>
    </source>
</evidence>
<dbReference type="PANTHER" id="PTHR30576:SF20">
    <property type="entry name" value="QUINOVOSAMINEPHOSPHOTRANSFERAE-RELATED"/>
    <property type="match status" value="1"/>
</dbReference>
<evidence type="ECO:0000313" key="5">
    <source>
        <dbReference type="Proteomes" id="UP001474120"/>
    </source>
</evidence>
<comment type="similarity">
    <text evidence="1">Belongs to the bacterial sugar transferase family.</text>
</comment>
<evidence type="ECO:0000259" key="3">
    <source>
        <dbReference type="Pfam" id="PF02397"/>
    </source>
</evidence>
<protein>
    <submittedName>
        <fullName evidence="4">Sugar transferase</fullName>
        <ecNumber evidence="4">2.7.8.-</ecNumber>
    </submittedName>
</protein>
<comment type="caution">
    <text evidence="4">The sequence shown here is derived from an EMBL/GenBank/DDBJ whole genome shotgun (WGS) entry which is preliminary data.</text>
</comment>
<dbReference type="GO" id="GO:0016740">
    <property type="term" value="F:transferase activity"/>
    <property type="evidence" value="ECO:0007669"/>
    <property type="project" value="UniProtKB-KW"/>
</dbReference>
<keyword evidence="4" id="KW-0808">Transferase</keyword>
<dbReference type="InterPro" id="IPR003362">
    <property type="entry name" value="Bact_transf"/>
</dbReference>
<sequence length="201" mass="22972">MKEGLSRNQKVLKRLFDLFFAFIGLVLLIIPLLILIAMATISTGKFGLYSQNRIGLHGESFVMYKIRSMSKGDDASGITLKSDPRITTFGRFIRDFKLDELPQLWNVLIGDMSFVGPRPDIPGYADRLSGKDRIILSVRPGITGPATIKFKDEETLLAEQIDPITYNDEVLWKEKIEINKTYIKNWSLKSDINYILRTLFH</sequence>
<dbReference type="EC" id="2.7.8.-" evidence="4"/>
<feature type="domain" description="Bacterial sugar transferase" evidence="3">
    <location>
        <begin position="13"/>
        <end position="200"/>
    </location>
</feature>
<proteinExistence type="inferred from homology"/>
<reference evidence="4 5" key="1">
    <citation type="submission" date="2024-04" db="EMBL/GenBank/DDBJ databases">
        <title>whole genome sequencing of Lutimonas vermicola strain IMCC1616.</title>
        <authorList>
            <person name="Bae S.S."/>
        </authorList>
    </citation>
    <scope>NUCLEOTIDE SEQUENCE [LARGE SCALE GENOMIC DNA]</scope>
    <source>
        <strain evidence="4 5">IMCC1616</strain>
    </source>
</reference>
<gene>
    <name evidence="4" type="ORF">AABB81_04725</name>
</gene>
<name>A0ABU9KZB0_9FLAO</name>
<accession>A0ABU9KZB0</accession>
<dbReference type="PANTHER" id="PTHR30576">
    <property type="entry name" value="COLANIC BIOSYNTHESIS UDP-GLUCOSE LIPID CARRIER TRANSFERASE"/>
    <property type="match status" value="1"/>
</dbReference>
<evidence type="ECO:0000256" key="2">
    <source>
        <dbReference type="SAM" id="Phobius"/>
    </source>
</evidence>
<keyword evidence="2" id="KW-0472">Membrane</keyword>
<keyword evidence="5" id="KW-1185">Reference proteome</keyword>
<dbReference type="Pfam" id="PF02397">
    <property type="entry name" value="Bac_transf"/>
    <property type="match status" value="1"/>
</dbReference>
<feature type="transmembrane region" description="Helical" evidence="2">
    <location>
        <begin position="20"/>
        <end position="41"/>
    </location>
</feature>
<evidence type="ECO:0000313" key="4">
    <source>
        <dbReference type="EMBL" id="MEL4455188.1"/>
    </source>
</evidence>
<dbReference type="Proteomes" id="UP001474120">
    <property type="component" value="Unassembled WGS sequence"/>
</dbReference>
<dbReference type="EMBL" id="JBCDNA010000001">
    <property type="protein sequence ID" value="MEL4455188.1"/>
    <property type="molecule type" value="Genomic_DNA"/>
</dbReference>
<keyword evidence="2" id="KW-1133">Transmembrane helix</keyword>
<keyword evidence="2" id="KW-0812">Transmembrane</keyword>
<organism evidence="4 5">
    <name type="scientific">Lutimonas vermicola</name>
    <dbReference type="NCBI Taxonomy" id="414288"/>
    <lineage>
        <taxon>Bacteria</taxon>
        <taxon>Pseudomonadati</taxon>
        <taxon>Bacteroidota</taxon>
        <taxon>Flavobacteriia</taxon>
        <taxon>Flavobacteriales</taxon>
        <taxon>Flavobacteriaceae</taxon>
        <taxon>Lutimonas</taxon>
    </lineage>
</organism>
<dbReference type="RefSeq" id="WP_342158976.1">
    <property type="nucleotide sequence ID" value="NZ_JBCDNA010000001.1"/>
</dbReference>